<feature type="domain" description="SSD" evidence="10">
    <location>
        <begin position="290"/>
        <end position="448"/>
    </location>
</feature>
<dbReference type="EMBL" id="NJET01000024">
    <property type="protein sequence ID" value="PHH64890.1"/>
    <property type="molecule type" value="Genomic_DNA"/>
</dbReference>
<dbReference type="InterPro" id="IPR030225">
    <property type="entry name" value="SCAP"/>
</dbReference>
<proteinExistence type="predicted"/>
<organism evidence="11 12">
    <name type="scientific">Ophiocordyceps australis</name>
    <dbReference type="NCBI Taxonomy" id="1399860"/>
    <lineage>
        <taxon>Eukaryota</taxon>
        <taxon>Fungi</taxon>
        <taxon>Dikarya</taxon>
        <taxon>Ascomycota</taxon>
        <taxon>Pezizomycotina</taxon>
        <taxon>Sordariomycetes</taxon>
        <taxon>Hypocreomycetidae</taxon>
        <taxon>Hypocreales</taxon>
        <taxon>Ophiocordycipitaceae</taxon>
        <taxon>Ophiocordyceps</taxon>
    </lineage>
</organism>
<dbReference type="PROSITE" id="PS50156">
    <property type="entry name" value="SSD"/>
    <property type="match status" value="1"/>
</dbReference>
<comment type="subcellular location">
    <subcellularLocation>
        <location evidence="1">Endoplasmic reticulum</location>
    </subcellularLocation>
    <subcellularLocation>
        <location evidence="2">Golgi apparatus membrane</location>
    </subcellularLocation>
</comment>
<feature type="transmembrane region" description="Helical" evidence="9">
    <location>
        <begin position="35"/>
        <end position="55"/>
    </location>
</feature>
<dbReference type="GO" id="GO:0032933">
    <property type="term" value="P:SREBP signaling pathway"/>
    <property type="evidence" value="ECO:0007669"/>
    <property type="project" value="InterPro"/>
</dbReference>
<sequence>MIWYLLYPLRGTTEPPVLPPSHLLHRALSQYGRCAARHVVATLLVSVAVATMLLYPMPFLFTSDFTNGASNLPHHVWTAARPLPYDAAAKPEIIMRSVWFHASYMKALNVDLLTAALDVQDELLGTTKNFSPARAHKAALPHHHEPTGNASLTLAQRDALHVANGLTDEAWFFHSPLLYWGCSNERILADTDILATVNDKKNQSTSANVTLRHSIVFSGKRFEERRLLAADALVITLLHLGNSPVGREWEQRARQLPTRAAKLWDVYPSDGHVTTSQLYEFQFRPISVQDIATLALAYLVAILRFLINLSKMRAVKSKFGLIVTIVTQILFSIMSSFTVCAVFKINLSRIPRAAYPVIVFALSLENIIRLINAVILTPFENSVSNRIGQAFAETAPTAFASHVQNCFLLVFLSRLLSSGVSEFCVFVAVAIVFDFFYLSTFFLAVLSLDVRRMELGDALAKSAMRHNRDQSNSGESPSWWHRLIHGNVARSTRIAGTIVMLGFVLIAQWHFLADEGLLRKLLRLYRICVATIPSGLPRTTLLEDIHQARSPMSWLRMQDHETAREVINIIKPSAYSYVARVYDPLVLVLKDADRTPHTNERALLPAVYDFINHELTRFAVIVIVIIAALRLLTNYLLWGEDEQSPPDVHDAEKASIMSVKSLSRGHVMDIVVMATSANGDIVTASLDSTLRAWSIRGLGTSYLISKGNEAATSLFPVGTLAIDDTSTWVAIQTRPKGQTLGKVTLWNLRDRVWGPSVHSDSCKERPTAFFFDPSASCAEPRAIIVNQDGTLTEVSAGTPNERGPLAVFPRELKCARVVAIKEDDEFASQSVIMAVSKQGAVHMATRSHGHWKPRRLALDGLGISNTHSIEVLAPIELFIVSAKNCVYLIGAQDGSVLRTIQTTDKLLRPLRCAYTSHGASKPGTIGLTSFTLAYVEAGSKDCILQTILPPENCDAIYLRAPSDASGSDWCTWDPAVEKRKRVANPGSWDIISDGTVVGIRCRQPIVMAQQEASSSGLRNRHARRPRDTDVFGCWQVWTATPAGRCDADDIQRLVKEGKEDDHLWVSSLGPEGRVGINSVGFVFGNMVKLVVIGGPAKLANKPDEVNTGSRRRKPGSGSRARVAV</sequence>
<evidence type="ECO:0000256" key="3">
    <source>
        <dbReference type="ARBA" id="ARBA00022574"/>
    </source>
</evidence>
<evidence type="ECO:0000256" key="6">
    <source>
        <dbReference type="ARBA" id="ARBA00023034"/>
    </source>
</evidence>
<gene>
    <name evidence="11" type="ORF">CDD81_3747</name>
</gene>
<evidence type="ECO:0000313" key="11">
    <source>
        <dbReference type="EMBL" id="PHH64890.1"/>
    </source>
</evidence>
<evidence type="ECO:0000256" key="8">
    <source>
        <dbReference type="SAM" id="MobiDB-lite"/>
    </source>
</evidence>
<dbReference type="PANTHER" id="PTHR46378">
    <property type="entry name" value="STEROL REGULATORY ELEMENT-BINDING PROTEIN CLEAVAGE-ACTIVATING PROTEIN"/>
    <property type="match status" value="1"/>
</dbReference>
<evidence type="ECO:0000256" key="4">
    <source>
        <dbReference type="ARBA" id="ARBA00022737"/>
    </source>
</evidence>
<feature type="compositionally biased region" description="Low complexity" evidence="8">
    <location>
        <begin position="1115"/>
        <end position="1124"/>
    </location>
</feature>
<dbReference type="STRING" id="1399860.A0A2C5YBQ0"/>
<dbReference type="OrthoDB" id="1914839at2759"/>
<dbReference type="Pfam" id="PF12349">
    <property type="entry name" value="Sterol-sensing"/>
    <property type="match status" value="1"/>
</dbReference>
<name>A0A2C5YBQ0_9HYPO</name>
<keyword evidence="4" id="KW-0677">Repeat</keyword>
<dbReference type="InterPro" id="IPR053958">
    <property type="entry name" value="HMGCR/SNAP/NPC1-like_SSD"/>
</dbReference>
<reference evidence="11 12" key="1">
    <citation type="submission" date="2017-06" db="EMBL/GenBank/DDBJ databases">
        <title>Ant-infecting Ophiocordyceps genomes reveal a high diversity of potential behavioral manipulation genes and a possible major role for enterotoxins.</title>
        <authorList>
            <person name="De Bekker C."/>
            <person name="Evans H.C."/>
            <person name="Brachmann A."/>
            <person name="Hughes D.P."/>
        </authorList>
    </citation>
    <scope>NUCLEOTIDE SEQUENCE [LARGE SCALE GENOMIC DNA]</scope>
    <source>
        <strain evidence="11 12">Map64</strain>
    </source>
</reference>
<keyword evidence="6" id="KW-0333">Golgi apparatus</keyword>
<feature type="transmembrane region" description="Helical" evidence="9">
    <location>
        <begin position="423"/>
        <end position="446"/>
    </location>
</feature>
<dbReference type="SUPFAM" id="SSF82866">
    <property type="entry name" value="Multidrug efflux transporter AcrB transmembrane domain"/>
    <property type="match status" value="1"/>
</dbReference>
<evidence type="ECO:0000256" key="5">
    <source>
        <dbReference type="ARBA" id="ARBA00022824"/>
    </source>
</evidence>
<keyword evidence="9" id="KW-0812">Transmembrane</keyword>
<dbReference type="GO" id="GO:0000139">
    <property type="term" value="C:Golgi membrane"/>
    <property type="evidence" value="ECO:0007669"/>
    <property type="project" value="UniProtKB-SubCell"/>
</dbReference>
<keyword evidence="7 9" id="KW-0472">Membrane</keyword>
<comment type="caution">
    <text evidence="11">The sequence shown here is derived from an EMBL/GenBank/DDBJ whole genome shotgun (WGS) entry which is preliminary data.</text>
</comment>
<evidence type="ECO:0000256" key="1">
    <source>
        <dbReference type="ARBA" id="ARBA00004240"/>
    </source>
</evidence>
<keyword evidence="5" id="KW-0256">Endoplasmic reticulum</keyword>
<dbReference type="GO" id="GO:0005789">
    <property type="term" value="C:endoplasmic reticulum membrane"/>
    <property type="evidence" value="ECO:0007669"/>
    <property type="project" value="InterPro"/>
</dbReference>
<evidence type="ECO:0000256" key="2">
    <source>
        <dbReference type="ARBA" id="ARBA00004394"/>
    </source>
</evidence>
<dbReference type="PANTHER" id="PTHR46378:SF1">
    <property type="entry name" value="STEROL REGULATORY ELEMENT-BINDING PROTEIN CLEAVAGE-ACTIVATING PROTEIN"/>
    <property type="match status" value="1"/>
</dbReference>
<keyword evidence="3" id="KW-0853">WD repeat</keyword>
<dbReference type="Proteomes" id="UP000226192">
    <property type="component" value="Unassembled WGS sequence"/>
</dbReference>
<dbReference type="InterPro" id="IPR000731">
    <property type="entry name" value="SSD"/>
</dbReference>
<dbReference type="GO" id="GO:0045540">
    <property type="term" value="P:regulation of cholesterol biosynthetic process"/>
    <property type="evidence" value="ECO:0007669"/>
    <property type="project" value="TreeGrafter"/>
</dbReference>
<evidence type="ECO:0000259" key="10">
    <source>
        <dbReference type="PROSITE" id="PS50156"/>
    </source>
</evidence>
<dbReference type="GO" id="GO:0032934">
    <property type="term" value="F:sterol binding"/>
    <property type="evidence" value="ECO:0007669"/>
    <property type="project" value="InterPro"/>
</dbReference>
<evidence type="ECO:0000256" key="9">
    <source>
        <dbReference type="SAM" id="Phobius"/>
    </source>
</evidence>
<keyword evidence="9" id="KW-1133">Transmembrane helix</keyword>
<keyword evidence="12" id="KW-1185">Reference proteome</keyword>
<accession>A0A2C5YBQ0</accession>
<evidence type="ECO:0000313" key="12">
    <source>
        <dbReference type="Proteomes" id="UP000226192"/>
    </source>
</evidence>
<feature type="transmembrane region" description="Helical" evidence="9">
    <location>
        <begin position="291"/>
        <end position="307"/>
    </location>
</feature>
<dbReference type="GO" id="GO:0032936">
    <property type="term" value="C:SREBP-SCAP complex"/>
    <property type="evidence" value="ECO:0007669"/>
    <property type="project" value="TreeGrafter"/>
</dbReference>
<evidence type="ECO:0000256" key="7">
    <source>
        <dbReference type="ARBA" id="ARBA00023136"/>
    </source>
</evidence>
<feature type="transmembrane region" description="Helical" evidence="9">
    <location>
        <begin position="494"/>
        <end position="513"/>
    </location>
</feature>
<dbReference type="AlphaFoldDB" id="A0A2C5YBQ0"/>
<feature type="region of interest" description="Disordered" evidence="8">
    <location>
        <begin position="1100"/>
        <end position="1124"/>
    </location>
</feature>
<dbReference type="SUPFAM" id="SSF69322">
    <property type="entry name" value="Tricorn protease domain 2"/>
    <property type="match status" value="1"/>
</dbReference>
<feature type="transmembrane region" description="Helical" evidence="9">
    <location>
        <begin position="319"/>
        <end position="343"/>
    </location>
</feature>
<protein>
    <recommendedName>
        <fullName evidence="10">SSD domain-containing protein</fullName>
    </recommendedName>
</protein>